<comment type="caution">
    <text evidence="2">The sequence shown here is derived from an EMBL/GenBank/DDBJ whole genome shotgun (WGS) entry which is preliminary data.</text>
</comment>
<name>A0A8J7J5R9_9CYAN</name>
<proteinExistence type="predicted"/>
<sequence length="1006" mass="112194">MWDVDRQQKNRHQSSIAHWLYEAISEPNVRLRIRLRGNNLHVLCEGKHAPEAEKIRSRLVRALKAHPESLDRWASFSSEPIYKFILYGRARGKQRPAWIEPVDLNRLQREIAARQSIPEGSESPSKAALPVVSNESLAQTGSTEAIARYLSESFSHLGVSIKVLIQKLPESKTQQRDDEPIADKRLWAICNCDYSPDQSLLAEPIAQKLRDLQLKGFREAVIRSQVRGESTPDWVLQVDLTSPEAMLRDWARWGDAGAIARLLDKQANPHGLQVQTILKDSTLHVFCSLLPSQPKTALEQKTVVALITPMLDAIAPQGIEAATLYGVRGPRFSLNSPETPIWVEWLNLPATQNPELAPAPLALARQKNPEALTFLLQRLLNPDLDTRLATGGIRIKLCYKNNLLHILCEGITCPTQTQVIEPIEDFLKELSIPNLSGVRLYGRRAGQSSALWNHSLKFPSRTSPATPTATAQRNGSAPILLGLEIDPDELLVPREASSLADATPTVTERQKSAIAQTFDLLCRTLSQGLYQTKLFVPRESDPAAYSQTPANAPGLKTVAIWSIVGLLLTLQVDWLCGRMLRVNSASIDRVVEQKTSGRTFSSSALAAQETNPSGSSLQQAPDGEAEGFNSEQFAQNSDNRAATAAILAAARSSNPSFNNRLLDEKLALYQERLKVQGVPDVLIVGSSRAMRGIDPAVLQQEMAKRGYKDIDIFNFGINGATAQVVDLLLRQVLTPDRLPKLVIWADGARAFNSGRPDRTYDAIASSPGFQQLQNGTFPQQGTGESQSPLEEDLPWHRAIDRRIKGSYQTVERGLNETLSQLSSTYSQREQLKNWLRLQLLDTVPNVLETPSSALDPEGLNASAELIDFNGFLPLTIRFDPQTYYETHPRVPGAYDGDYHSFNVEGEQYKALQKLSEFLDRQQIELVFVNLPLTEEYLGDPVRNKYEQAFTQKMRDAAIKHGIIFRNLAKQWNTQYDFFSDPSHLNRYGAHQVSVSLAQDPLIPWQQ</sequence>
<feature type="compositionally biased region" description="Polar residues" evidence="1">
    <location>
        <begin position="601"/>
        <end position="619"/>
    </location>
</feature>
<evidence type="ECO:0000256" key="1">
    <source>
        <dbReference type="SAM" id="MobiDB-lite"/>
    </source>
</evidence>
<evidence type="ECO:0000313" key="3">
    <source>
        <dbReference type="Proteomes" id="UP000654482"/>
    </source>
</evidence>
<keyword evidence="3" id="KW-1185">Reference proteome</keyword>
<dbReference type="Proteomes" id="UP000654482">
    <property type="component" value="Unassembled WGS sequence"/>
</dbReference>
<evidence type="ECO:0000313" key="2">
    <source>
        <dbReference type="EMBL" id="MBE9118219.1"/>
    </source>
</evidence>
<protein>
    <submittedName>
        <fullName evidence="2">DUF1574 domain-containing protein</fullName>
    </submittedName>
</protein>
<accession>A0A8J7J5R9</accession>
<dbReference type="EMBL" id="JADEWZ010000040">
    <property type="protein sequence ID" value="MBE9118219.1"/>
    <property type="molecule type" value="Genomic_DNA"/>
</dbReference>
<dbReference type="AlphaFoldDB" id="A0A8J7J5R9"/>
<feature type="region of interest" description="Disordered" evidence="1">
    <location>
        <begin position="601"/>
        <end position="629"/>
    </location>
</feature>
<gene>
    <name evidence="2" type="ORF">IQ249_20195</name>
</gene>
<feature type="region of interest" description="Disordered" evidence="1">
    <location>
        <begin position="771"/>
        <end position="792"/>
    </location>
</feature>
<reference evidence="2" key="1">
    <citation type="submission" date="2020-10" db="EMBL/GenBank/DDBJ databases">
        <authorList>
            <person name="Castelo-Branco R."/>
            <person name="Eusebio N."/>
            <person name="Adriana R."/>
            <person name="Vieira A."/>
            <person name="Brugerolle De Fraissinette N."/>
            <person name="Rezende De Castro R."/>
            <person name="Schneider M.P."/>
            <person name="Vasconcelos V."/>
            <person name="Leao P.N."/>
        </authorList>
    </citation>
    <scope>NUCLEOTIDE SEQUENCE</scope>
    <source>
        <strain evidence="2">LEGE 07157</strain>
    </source>
</reference>
<dbReference type="RefSeq" id="WP_194031306.1">
    <property type="nucleotide sequence ID" value="NZ_JADEWZ010000040.1"/>
</dbReference>
<organism evidence="2 3">
    <name type="scientific">Lusitaniella coriacea LEGE 07157</name>
    <dbReference type="NCBI Taxonomy" id="945747"/>
    <lineage>
        <taxon>Bacteria</taxon>
        <taxon>Bacillati</taxon>
        <taxon>Cyanobacteriota</taxon>
        <taxon>Cyanophyceae</taxon>
        <taxon>Spirulinales</taxon>
        <taxon>Lusitaniellaceae</taxon>
        <taxon>Lusitaniella</taxon>
    </lineage>
</organism>
<feature type="compositionally biased region" description="Polar residues" evidence="1">
    <location>
        <begin position="771"/>
        <end position="788"/>
    </location>
</feature>
<dbReference type="SUPFAM" id="SSF52266">
    <property type="entry name" value="SGNH hydrolase"/>
    <property type="match status" value="1"/>
</dbReference>